<dbReference type="OrthoDB" id="340234at2"/>
<evidence type="ECO:0000313" key="2">
    <source>
        <dbReference type="EMBL" id="EMY79692.1"/>
    </source>
</evidence>
<dbReference type="AlphaFoldDB" id="N1WR09"/>
<protein>
    <recommendedName>
        <fullName evidence="4">Lipoprotein</fullName>
    </recommendedName>
</protein>
<name>N1WR09_9LEPT</name>
<dbReference type="EMBL" id="AOHC02000007">
    <property type="protein sequence ID" value="EMY79692.1"/>
    <property type="molecule type" value="Genomic_DNA"/>
</dbReference>
<dbReference type="RefSeq" id="WP_002993737.1">
    <property type="nucleotide sequence ID" value="NZ_AOHC02000007.1"/>
</dbReference>
<reference evidence="2" key="1">
    <citation type="submission" date="2013-03" db="EMBL/GenBank/DDBJ databases">
        <authorList>
            <person name="Harkins D.M."/>
            <person name="Durkin A.S."/>
            <person name="Brinkac L.M."/>
            <person name="Haft D.H."/>
            <person name="Selengut J.D."/>
            <person name="Sanka R."/>
            <person name="DePew J."/>
            <person name="Purushe J."/>
            <person name="Hartskeerl R.A."/>
            <person name="Ahmed A."/>
            <person name="van der Linden H."/>
            <person name="Goris M.G.A."/>
            <person name="Vinetz J.M."/>
            <person name="Sutton G.G."/>
            <person name="Nierman W.C."/>
            <person name="Fouts D.E."/>
        </authorList>
    </citation>
    <scope>NUCLEOTIDE SEQUENCE [LARGE SCALE GENOMIC DNA]</scope>
    <source>
        <strain evidence="2">ICFT</strain>
    </source>
</reference>
<evidence type="ECO:0000256" key="1">
    <source>
        <dbReference type="SAM" id="SignalP"/>
    </source>
</evidence>
<evidence type="ECO:0000313" key="3">
    <source>
        <dbReference type="Proteomes" id="UP000012313"/>
    </source>
</evidence>
<dbReference type="Proteomes" id="UP000012313">
    <property type="component" value="Unassembled WGS sequence"/>
</dbReference>
<comment type="caution">
    <text evidence="2">The sequence shown here is derived from an EMBL/GenBank/DDBJ whole genome shotgun (WGS) entry which is preliminary data.</text>
</comment>
<organism evidence="2 3">
    <name type="scientific">Leptospira weilii serovar Ranarum str. ICFT</name>
    <dbReference type="NCBI Taxonomy" id="1218598"/>
    <lineage>
        <taxon>Bacteria</taxon>
        <taxon>Pseudomonadati</taxon>
        <taxon>Spirochaetota</taxon>
        <taxon>Spirochaetia</taxon>
        <taxon>Leptospirales</taxon>
        <taxon>Leptospiraceae</taxon>
        <taxon>Leptospira</taxon>
    </lineage>
</organism>
<proteinExistence type="predicted"/>
<accession>N1WR09</accession>
<sequence length="134" mass="14904">MSQKTKRCAAFLGTIGLTAALFCFTVMLSGNHCPAFEVYDQTAKRDVSHCHQTEKTNDTVSTCSSCNLLFSPESVHPKTPELERNYFSILTVFQNTLHFAPGIPFFPRNAKDPNPNGNAYKFVLLSISSVRLLI</sequence>
<dbReference type="STRING" id="1218598.LEP1GSC060_0016"/>
<feature type="chain" id="PRO_5004113944" description="Lipoprotein" evidence="1">
    <location>
        <begin position="36"/>
        <end position="134"/>
    </location>
</feature>
<evidence type="ECO:0008006" key="4">
    <source>
        <dbReference type="Google" id="ProtNLM"/>
    </source>
</evidence>
<feature type="signal peptide" evidence="1">
    <location>
        <begin position="1"/>
        <end position="35"/>
    </location>
</feature>
<keyword evidence="3" id="KW-1185">Reference proteome</keyword>
<gene>
    <name evidence="2" type="ORF">LEP1GSC060_0016</name>
</gene>
<keyword evidence="1" id="KW-0732">Signal</keyword>